<gene>
    <name evidence="2" type="ORF">P43SY_003330</name>
</gene>
<evidence type="ECO:0000256" key="1">
    <source>
        <dbReference type="SAM" id="Phobius"/>
    </source>
</evidence>
<feature type="transmembrane region" description="Helical" evidence="1">
    <location>
        <begin position="484"/>
        <end position="506"/>
    </location>
</feature>
<keyword evidence="1" id="KW-0812">Transmembrane</keyword>
<dbReference type="EMBL" id="JAKCXM010000289">
    <property type="protein sequence ID" value="KAJ0396589.1"/>
    <property type="molecule type" value="Genomic_DNA"/>
</dbReference>
<evidence type="ECO:0000313" key="2">
    <source>
        <dbReference type="EMBL" id="KAJ0396589.1"/>
    </source>
</evidence>
<comment type="caution">
    <text evidence="2">The sequence shown here is derived from an EMBL/GenBank/DDBJ whole genome shotgun (WGS) entry which is preliminary data.</text>
</comment>
<protein>
    <recommendedName>
        <fullName evidence="4">Transmembrane protein</fullName>
    </recommendedName>
</protein>
<feature type="transmembrane region" description="Helical" evidence="1">
    <location>
        <begin position="38"/>
        <end position="66"/>
    </location>
</feature>
<proteinExistence type="predicted"/>
<feature type="transmembrane region" description="Helical" evidence="1">
    <location>
        <begin position="234"/>
        <end position="253"/>
    </location>
</feature>
<sequence>MPTSIGRSRILSGLDATVSPADAAARSRPTSLAWRRQTWLHAALTVLDIVGNALCCSLVAWAITWLSAIGNPFVGQSPAAQSYRTFALSTFISSQLFYCAIGTGIQAAMLRSLHFRDAPERCATLWRCVWRVWRRASPFYLVSLVLLLGVEFALSTPSLRHLRPYRLDVYLGWSTCFVYTVGLGLVGRFVFKNETVEGQRSVVQVLRAMPAQAPPAMLVAGKTASFWSAWRRVVVVRVPIFAVGLGTVLYVHVLSSQRFDDEVKLVGLIMGSVFLKHLVQRLAKRFMLQTDVKSIRTMVIAVGPPTVLIDTQLRVILQRVDDTHITMRGAALMALLELAIRLVKARHTRHILLEAQAASVGGTTARALALASTSTATQTNKHLYVTRLLAFRAAALVADMSAEYIAMGCASAILFFYWNHDKYQLAETSTTPVPHSASATNRWDASQTLVFVAQAVVEIVVDVFSCSVEVSHGVTFDVVRQDRVYVALVFIATAIGSVIVTATTYLRAPPSSSSSP</sequence>
<evidence type="ECO:0000313" key="3">
    <source>
        <dbReference type="Proteomes" id="UP001209570"/>
    </source>
</evidence>
<keyword evidence="1" id="KW-0472">Membrane</keyword>
<feature type="transmembrane region" description="Helical" evidence="1">
    <location>
        <begin position="139"/>
        <end position="158"/>
    </location>
</feature>
<keyword evidence="3" id="KW-1185">Reference proteome</keyword>
<feature type="transmembrane region" description="Helical" evidence="1">
    <location>
        <begin position="86"/>
        <end position="110"/>
    </location>
</feature>
<organism evidence="2 3">
    <name type="scientific">Pythium insidiosum</name>
    <name type="common">Pythiosis disease agent</name>
    <dbReference type="NCBI Taxonomy" id="114742"/>
    <lineage>
        <taxon>Eukaryota</taxon>
        <taxon>Sar</taxon>
        <taxon>Stramenopiles</taxon>
        <taxon>Oomycota</taxon>
        <taxon>Peronosporomycetes</taxon>
        <taxon>Pythiales</taxon>
        <taxon>Pythiaceae</taxon>
        <taxon>Pythium</taxon>
    </lineage>
</organism>
<feature type="transmembrane region" description="Helical" evidence="1">
    <location>
        <begin position="389"/>
        <end position="418"/>
    </location>
</feature>
<reference evidence="2" key="1">
    <citation type="submission" date="2021-12" db="EMBL/GenBank/DDBJ databases">
        <title>Prjna785345.</title>
        <authorList>
            <person name="Rujirawat T."/>
            <person name="Krajaejun T."/>
        </authorList>
    </citation>
    <scope>NUCLEOTIDE SEQUENCE</scope>
    <source>
        <strain evidence="2">Pi057C3</strain>
    </source>
</reference>
<keyword evidence="1" id="KW-1133">Transmembrane helix</keyword>
<accession>A0AAD5LFE7</accession>
<feature type="transmembrane region" description="Helical" evidence="1">
    <location>
        <begin position="170"/>
        <end position="191"/>
    </location>
</feature>
<name>A0AAD5LFE7_PYTIN</name>
<dbReference type="AlphaFoldDB" id="A0AAD5LFE7"/>
<dbReference type="Proteomes" id="UP001209570">
    <property type="component" value="Unassembled WGS sequence"/>
</dbReference>
<evidence type="ECO:0008006" key="4">
    <source>
        <dbReference type="Google" id="ProtNLM"/>
    </source>
</evidence>